<dbReference type="InterPro" id="IPR045174">
    <property type="entry name" value="Dof"/>
</dbReference>
<keyword evidence="5 8" id="KW-0238">DNA-binding</keyword>
<keyword evidence="4" id="KW-0805">Transcription regulation</keyword>
<evidence type="ECO:0000256" key="5">
    <source>
        <dbReference type="ARBA" id="ARBA00023125"/>
    </source>
</evidence>
<gene>
    <name evidence="11" type="ORF">GH714_028372</name>
</gene>
<evidence type="ECO:0000256" key="4">
    <source>
        <dbReference type="ARBA" id="ARBA00023015"/>
    </source>
</evidence>
<sequence length="422" mass="45326">MSDLKDSAIKLFGKTIPLPLSHRQDFSSANESCSAAAAPAFEDFPDESTASPLDNMFGREKEAQERNRVRESSGKEITDYEHEDSTSNHVTEDSKDPTTSSDINKKPTNSSAARETSPQKSSKNGEQSDTTRHFCKNCQRYWTAGGTMRNVPVGAGRRKNKSSFASHHRHIMASEALRTAQVHAVNGNNVRNAYHRPEQRILISCGGAGDRLSGSSVTASISSKKGGNCGSKEVATNNHQGFPPQVPCFPGLPWSYPWSSPMPPPAFSPSGFPASLFPAPAYWGCTVPSPWNVAPCLSPQSPSLNHCAASSSPTSPLGKHSREGKILNLVHSEDPSRESNCSETSVLIPKTLRIDDPGEAAKCSILATLGIKSTGKSSLNGGGLFKGFQSKNEDSNYMAEKSPLLHANPAALSRSLNFHEST</sequence>
<dbReference type="PROSITE" id="PS50884">
    <property type="entry name" value="ZF_DOF_2"/>
    <property type="match status" value="1"/>
</dbReference>
<dbReference type="GO" id="GO:0003700">
    <property type="term" value="F:DNA-binding transcription factor activity"/>
    <property type="evidence" value="ECO:0007669"/>
    <property type="project" value="InterPro"/>
</dbReference>
<evidence type="ECO:0000313" key="11">
    <source>
        <dbReference type="EMBL" id="KAF2298860.1"/>
    </source>
</evidence>
<keyword evidence="12" id="KW-1185">Reference proteome</keyword>
<evidence type="ECO:0000256" key="1">
    <source>
        <dbReference type="ARBA" id="ARBA00022723"/>
    </source>
</evidence>
<dbReference type="Pfam" id="PF02701">
    <property type="entry name" value="Zn_ribbon_Dof"/>
    <property type="match status" value="1"/>
</dbReference>
<dbReference type="PANTHER" id="PTHR31089">
    <property type="entry name" value="CYCLIC DOF FACTOR 2"/>
    <property type="match status" value="1"/>
</dbReference>
<name>A0A6A6LBP3_HEVBR</name>
<dbReference type="GO" id="GO:0005634">
    <property type="term" value="C:nucleus"/>
    <property type="evidence" value="ECO:0007669"/>
    <property type="project" value="UniProtKB-SubCell"/>
</dbReference>
<organism evidence="11 12">
    <name type="scientific">Hevea brasiliensis</name>
    <name type="common">Para rubber tree</name>
    <name type="synonym">Siphonia brasiliensis</name>
    <dbReference type="NCBI Taxonomy" id="3981"/>
    <lineage>
        <taxon>Eukaryota</taxon>
        <taxon>Viridiplantae</taxon>
        <taxon>Streptophyta</taxon>
        <taxon>Embryophyta</taxon>
        <taxon>Tracheophyta</taxon>
        <taxon>Spermatophyta</taxon>
        <taxon>Magnoliopsida</taxon>
        <taxon>eudicotyledons</taxon>
        <taxon>Gunneridae</taxon>
        <taxon>Pentapetalae</taxon>
        <taxon>rosids</taxon>
        <taxon>fabids</taxon>
        <taxon>Malpighiales</taxon>
        <taxon>Euphorbiaceae</taxon>
        <taxon>Crotonoideae</taxon>
        <taxon>Micrandreae</taxon>
        <taxon>Hevea</taxon>
    </lineage>
</organism>
<comment type="caution">
    <text evidence="11">The sequence shown here is derived from an EMBL/GenBank/DDBJ whole genome shotgun (WGS) entry which is preliminary data.</text>
</comment>
<evidence type="ECO:0000256" key="2">
    <source>
        <dbReference type="ARBA" id="ARBA00022771"/>
    </source>
</evidence>
<accession>A0A6A6LBP3</accession>
<evidence type="ECO:0000256" key="3">
    <source>
        <dbReference type="ARBA" id="ARBA00022833"/>
    </source>
</evidence>
<reference evidence="11 12" key="1">
    <citation type="journal article" date="2020" name="Mol. Plant">
        <title>The Chromosome-Based Rubber Tree Genome Provides New Insights into Spurge Genome Evolution and Rubber Biosynthesis.</title>
        <authorList>
            <person name="Liu J."/>
            <person name="Shi C."/>
            <person name="Shi C.C."/>
            <person name="Li W."/>
            <person name="Zhang Q.J."/>
            <person name="Zhang Y."/>
            <person name="Li K."/>
            <person name="Lu H.F."/>
            <person name="Shi C."/>
            <person name="Zhu S.T."/>
            <person name="Xiao Z.Y."/>
            <person name="Nan H."/>
            <person name="Yue Y."/>
            <person name="Zhu X.G."/>
            <person name="Wu Y."/>
            <person name="Hong X.N."/>
            <person name="Fan G.Y."/>
            <person name="Tong Y."/>
            <person name="Zhang D."/>
            <person name="Mao C.L."/>
            <person name="Liu Y.L."/>
            <person name="Hao S.J."/>
            <person name="Liu W.Q."/>
            <person name="Lv M.Q."/>
            <person name="Zhang H.B."/>
            <person name="Liu Y."/>
            <person name="Hu-Tang G.R."/>
            <person name="Wang J.P."/>
            <person name="Wang J.H."/>
            <person name="Sun Y.H."/>
            <person name="Ni S.B."/>
            <person name="Chen W.B."/>
            <person name="Zhang X.C."/>
            <person name="Jiao Y.N."/>
            <person name="Eichler E.E."/>
            <person name="Li G.H."/>
            <person name="Liu X."/>
            <person name="Gao L.Z."/>
        </authorList>
    </citation>
    <scope>NUCLEOTIDE SEQUENCE [LARGE SCALE GENOMIC DNA]</scope>
    <source>
        <strain evidence="12">cv. GT1</strain>
        <tissue evidence="11">Leaf</tissue>
    </source>
</reference>
<dbReference type="Proteomes" id="UP000467840">
    <property type="component" value="Chromosome 1"/>
</dbReference>
<evidence type="ECO:0000256" key="7">
    <source>
        <dbReference type="ARBA" id="ARBA00023242"/>
    </source>
</evidence>
<proteinExistence type="predicted"/>
<dbReference type="AlphaFoldDB" id="A0A6A6LBP3"/>
<dbReference type="EMBL" id="JAAGAX010000011">
    <property type="protein sequence ID" value="KAF2298860.1"/>
    <property type="molecule type" value="Genomic_DNA"/>
</dbReference>
<dbReference type="PANTHER" id="PTHR31089:SF78">
    <property type="entry name" value="CYCLIC DOF FACTOR 5"/>
    <property type="match status" value="1"/>
</dbReference>
<dbReference type="GO" id="GO:0003677">
    <property type="term" value="F:DNA binding"/>
    <property type="evidence" value="ECO:0007669"/>
    <property type="project" value="UniProtKB-UniRule"/>
</dbReference>
<keyword evidence="1" id="KW-0479">Metal-binding</keyword>
<evidence type="ECO:0000256" key="9">
    <source>
        <dbReference type="SAM" id="MobiDB-lite"/>
    </source>
</evidence>
<feature type="region of interest" description="Disordered" evidence="9">
    <location>
        <begin position="19"/>
        <end position="131"/>
    </location>
</feature>
<evidence type="ECO:0000256" key="8">
    <source>
        <dbReference type="PROSITE-ProRule" id="PRU00071"/>
    </source>
</evidence>
<feature type="compositionally biased region" description="Polar residues" evidence="9">
    <location>
        <begin position="97"/>
        <end position="128"/>
    </location>
</feature>
<evidence type="ECO:0000259" key="10">
    <source>
        <dbReference type="PROSITE" id="PS50884"/>
    </source>
</evidence>
<evidence type="ECO:0000313" key="12">
    <source>
        <dbReference type="Proteomes" id="UP000467840"/>
    </source>
</evidence>
<dbReference type="InterPro" id="IPR003851">
    <property type="entry name" value="Znf_Dof"/>
</dbReference>
<keyword evidence="3" id="KW-0862">Zinc</keyword>
<keyword evidence="2 8" id="KW-0863">Zinc-finger</keyword>
<feature type="compositionally biased region" description="Basic and acidic residues" evidence="9">
    <location>
        <begin position="57"/>
        <end position="96"/>
    </location>
</feature>
<comment type="subcellular location">
    <subcellularLocation>
        <location evidence="8">Nucleus</location>
    </subcellularLocation>
</comment>
<protein>
    <recommendedName>
        <fullName evidence="10">Dof-type domain-containing protein</fullName>
    </recommendedName>
</protein>
<keyword evidence="7 8" id="KW-0539">Nucleus</keyword>
<dbReference type="GO" id="GO:0008270">
    <property type="term" value="F:zinc ion binding"/>
    <property type="evidence" value="ECO:0007669"/>
    <property type="project" value="UniProtKB-KW"/>
</dbReference>
<feature type="domain" description="Dof-type" evidence="10">
    <location>
        <begin position="108"/>
        <end position="162"/>
    </location>
</feature>
<keyword evidence="6" id="KW-0804">Transcription</keyword>
<evidence type="ECO:0000256" key="6">
    <source>
        <dbReference type="ARBA" id="ARBA00023163"/>
    </source>
</evidence>